<evidence type="ECO:0000256" key="3">
    <source>
        <dbReference type="ARBA" id="ARBA00022884"/>
    </source>
</evidence>
<dbReference type="CDD" id="cd00619">
    <property type="entry name" value="Terminator_NusB"/>
    <property type="match status" value="1"/>
</dbReference>
<accession>A0A6C2ULV7</accession>
<dbReference type="InterPro" id="IPR035926">
    <property type="entry name" value="NusB-like_sf"/>
</dbReference>
<organism evidence="8 9">
    <name type="scientific">Pontiella sulfatireligans</name>
    <dbReference type="NCBI Taxonomy" id="2750658"/>
    <lineage>
        <taxon>Bacteria</taxon>
        <taxon>Pseudomonadati</taxon>
        <taxon>Kiritimatiellota</taxon>
        <taxon>Kiritimatiellia</taxon>
        <taxon>Kiritimatiellales</taxon>
        <taxon>Pontiellaceae</taxon>
        <taxon>Pontiella</taxon>
    </lineage>
</organism>
<evidence type="ECO:0000256" key="5">
    <source>
        <dbReference type="ARBA" id="ARBA00023163"/>
    </source>
</evidence>
<dbReference type="SUPFAM" id="SSF48013">
    <property type="entry name" value="NusB-like"/>
    <property type="match status" value="1"/>
</dbReference>
<evidence type="ECO:0000256" key="2">
    <source>
        <dbReference type="ARBA" id="ARBA00022814"/>
    </source>
</evidence>
<dbReference type="GO" id="GO:0031564">
    <property type="term" value="P:transcription antitermination"/>
    <property type="evidence" value="ECO:0007669"/>
    <property type="project" value="UniProtKB-KW"/>
</dbReference>
<dbReference type="Pfam" id="PF01029">
    <property type="entry name" value="NusB"/>
    <property type="match status" value="1"/>
</dbReference>
<proteinExistence type="inferred from homology"/>
<comment type="function">
    <text evidence="6">Involved in transcription antitermination. Required for transcription of ribosomal RNA (rRNA) genes. Binds specifically to the boxA antiterminator sequence of the ribosomal RNA (rrn) operons.</text>
</comment>
<dbReference type="EMBL" id="CAAHFH010000002">
    <property type="protein sequence ID" value="VGO20949.1"/>
    <property type="molecule type" value="Genomic_DNA"/>
</dbReference>
<dbReference type="Proteomes" id="UP000346198">
    <property type="component" value="Unassembled WGS sequence"/>
</dbReference>
<reference evidence="8 9" key="1">
    <citation type="submission" date="2019-04" db="EMBL/GenBank/DDBJ databases">
        <authorList>
            <person name="Van Vliet M D."/>
        </authorList>
    </citation>
    <scope>NUCLEOTIDE SEQUENCE [LARGE SCALE GENOMIC DNA]</scope>
    <source>
        <strain evidence="8 9">F21</strain>
    </source>
</reference>
<dbReference type="InterPro" id="IPR006027">
    <property type="entry name" value="NusB_RsmB_TIM44"/>
</dbReference>
<dbReference type="PANTHER" id="PTHR11078:SF3">
    <property type="entry name" value="ANTITERMINATION NUSB DOMAIN-CONTAINING PROTEIN"/>
    <property type="match status" value="1"/>
</dbReference>
<sequence>MQKKKVNGRRETREWIMQFLFQLDFNPEPIDIALKDFWEEKEPNAREKTYAEEVIKGVVQHKEELDAKLSEYATRWNSDRMGAVDRTVMRVALFEMLYREDVPPVVSINEAVHFAKDFSSFQSGRFVNGVLDRIRKEIDRPARTTYKPKGGK</sequence>
<dbReference type="PANTHER" id="PTHR11078">
    <property type="entry name" value="N UTILIZATION SUBSTANCE PROTEIN B-RELATED"/>
    <property type="match status" value="1"/>
</dbReference>
<keyword evidence="5 6" id="KW-0804">Transcription</keyword>
<dbReference type="AlphaFoldDB" id="A0A6C2ULV7"/>
<feature type="domain" description="NusB/RsmB/TIM44" evidence="7">
    <location>
        <begin position="11"/>
        <end position="135"/>
    </location>
</feature>
<evidence type="ECO:0000313" key="9">
    <source>
        <dbReference type="Proteomes" id="UP000346198"/>
    </source>
</evidence>
<dbReference type="GO" id="GO:0006353">
    <property type="term" value="P:DNA-templated transcription termination"/>
    <property type="evidence" value="ECO:0007669"/>
    <property type="project" value="UniProtKB-UniRule"/>
</dbReference>
<protein>
    <recommendedName>
        <fullName evidence="6">Transcription antitermination protein NusB</fullName>
    </recommendedName>
    <alternativeName>
        <fullName evidence="6">Antitermination factor NusB</fullName>
    </alternativeName>
</protein>
<keyword evidence="4 6" id="KW-0805">Transcription regulation</keyword>
<dbReference type="HAMAP" id="MF_00073">
    <property type="entry name" value="NusB"/>
    <property type="match status" value="1"/>
</dbReference>
<keyword evidence="2 6" id="KW-0889">Transcription antitermination</keyword>
<evidence type="ECO:0000256" key="4">
    <source>
        <dbReference type="ARBA" id="ARBA00023015"/>
    </source>
</evidence>
<evidence type="ECO:0000259" key="7">
    <source>
        <dbReference type="Pfam" id="PF01029"/>
    </source>
</evidence>
<evidence type="ECO:0000256" key="1">
    <source>
        <dbReference type="ARBA" id="ARBA00005952"/>
    </source>
</evidence>
<evidence type="ECO:0000256" key="6">
    <source>
        <dbReference type="HAMAP-Rule" id="MF_00073"/>
    </source>
</evidence>
<dbReference type="InterPro" id="IPR011605">
    <property type="entry name" value="NusB_fam"/>
</dbReference>
<comment type="similarity">
    <text evidence="1 6">Belongs to the NusB family.</text>
</comment>
<dbReference type="NCBIfam" id="TIGR01951">
    <property type="entry name" value="nusB"/>
    <property type="match status" value="1"/>
</dbReference>
<evidence type="ECO:0000313" key="8">
    <source>
        <dbReference type="EMBL" id="VGO20949.1"/>
    </source>
</evidence>
<dbReference type="RefSeq" id="WP_136062448.1">
    <property type="nucleotide sequence ID" value="NZ_CAAHFH010000002.1"/>
</dbReference>
<name>A0A6C2ULV7_9BACT</name>
<keyword evidence="9" id="KW-1185">Reference proteome</keyword>
<dbReference type="GO" id="GO:0003723">
    <property type="term" value="F:RNA binding"/>
    <property type="evidence" value="ECO:0007669"/>
    <property type="project" value="UniProtKB-UniRule"/>
</dbReference>
<dbReference type="Gene3D" id="1.10.940.10">
    <property type="entry name" value="NusB-like"/>
    <property type="match status" value="1"/>
</dbReference>
<keyword evidence="3 6" id="KW-0694">RNA-binding</keyword>
<gene>
    <name evidence="6 8" type="primary">nusB</name>
    <name evidence="8" type="ORF">SCARR_03016</name>
</gene>
<dbReference type="GO" id="GO:0005829">
    <property type="term" value="C:cytosol"/>
    <property type="evidence" value="ECO:0007669"/>
    <property type="project" value="TreeGrafter"/>
</dbReference>